<feature type="transmembrane region" description="Helical" evidence="1">
    <location>
        <begin position="263"/>
        <end position="284"/>
    </location>
</feature>
<keyword evidence="1" id="KW-1133">Transmembrane helix</keyword>
<proteinExistence type="predicted"/>
<feature type="transmembrane region" description="Helical" evidence="1">
    <location>
        <begin position="128"/>
        <end position="145"/>
    </location>
</feature>
<evidence type="ECO:0000313" key="2">
    <source>
        <dbReference type="EMBL" id="KYG73473.1"/>
    </source>
</evidence>
<sequence>MKNWKPSYVEVLIGLIVFLSGCSVVIAVMPNECFFYGNADVDLSPVGMALSKAYFNYFDLINFKNQGYINNGEFHFYRNWPPLHFWLLSKWYGIVGVESIQAARYFSVIIYGITSLFFYWLLVKKHRLSIRVSLISSIVFMLLPVNLESSYYIYSDIWVNLFWLLAILLLANPKKLYFGVFAVVCVIGFFFHWFIIFLLPAYITYHILSKVRHGKVNRFFIFSFFFIVILSLVFLHSISTDSTLILALEEHSTLGLFNGNAPYLWMGTKQMVLLFFSVFVLFFLKRQFSKLSLKSLIGLLKTEQYSGLWYSFSLIIIALLILLVFMLQWFVVHRHAFMFLSVPLGLCFAYFLSIIEERSSGSIILLGLSSIIICVAQYLILYGVTYYRHGKIQVQDENISEFIVQRKPSKSLKSNIFFNINSSINNRRRINKFAIRERTDSYIFELDSLLFVDRLDEQMVLSIQKLKALNALGADESSAFLITERLVDYGDLRLIDSAVYNNIIVYQLDVER</sequence>
<accession>A0A150X433</accession>
<feature type="transmembrane region" description="Helical" evidence="1">
    <location>
        <begin position="336"/>
        <end position="355"/>
    </location>
</feature>
<keyword evidence="3" id="KW-1185">Reference proteome</keyword>
<dbReference type="AlphaFoldDB" id="A0A150X433"/>
<reference evidence="2 3" key="1">
    <citation type="submission" date="2016-01" db="EMBL/GenBank/DDBJ databases">
        <title>Genome sequencing of Roseivirga spongicola UST030701-084.</title>
        <authorList>
            <person name="Selvaratnam C."/>
            <person name="Thevarajoo S."/>
            <person name="Goh K.M."/>
            <person name="Ee R."/>
            <person name="Chan K.-G."/>
            <person name="Chong C.S."/>
        </authorList>
    </citation>
    <scope>NUCLEOTIDE SEQUENCE [LARGE SCALE GENOMIC DNA]</scope>
    <source>
        <strain evidence="2 3">UST030701-084</strain>
    </source>
</reference>
<feature type="transmembrane region" description="Helical" evidence="1">
    <location>
        <begin position="12"/>
        <end position="29"/>
    </location>
</feature>
<dbReference type="RefSeq" id="WP_084375687.1">
    <property type="nucleotide sequence ID" value="NZ_CP139724.1"/>
</dbReference>
<comment type="caution">
    <text evidence="2">The sequence shown here is derived from an EMBL/GenBank/DDBJ whole genome shotgun (WGS) entry which is preliminary data.</text>
</comment>
<dbReference type="PROSITE" id="PS51257">
    <property type="entry name" value="PROKAR_LIPOPROTEIN"/>
    <property type="match status" value="1"/>
</dbReference>
<feature type="transmembrane region" description="Helical" evidence="1">
    <location>
        <begin position="219"/>
        <end position="238"/>
    </location>
</feature>
<dbReference type="EMBL" id="LRPC01000028">
    <property type="protein sequence ID" value="KYG73473.1"/>
    <property type="molecule type" value="Genomic_DNA"/>
</dbReference>
<dbReference type="Proteomes" id="UP000075606">
    <property type="component" value="Unassembled WGS sequence"/>
</dbReference>
<evidence type="ECO:0000313" key="3">
    <source>
        <dbReference type="Proteomes" id="UP000075606"/>
    </source>
</evidence>
<keyword evidence="1" id="KW-0472">Membrane</keyword>
<feature type="transmembrane region" description="Helical" evidence="1">
    <location>
        <begin position="362"/>
        <end position="384"/>
    </location>
</feature>
<gene>
    <name evidence="2" type="ORF">AWW68_12325</name>
</gene>
<feature type="transmembrane region" description="Helical" evidence="1">
    <location>
        <begin position="177"/>
        <end position="199"/>
    </location>
</feature>
<feature type="transmembrane region" description="Helical" evidence="1">
    <location>
        <begin position="102"/>
        <end position="122"/>
    </location>
</feature>
<evidence type="ECO:0000256" key="1">
    <source>
        <dbReference type="SAM" id="Phobius"/>
    </source>
</evidence>
<protein>
    <submittedName>
        <fullName evidence="2">Uncharacterized protein</fullName>
    </submittedName>
</protein>
<feature type="transmembrane region" description="Helical" evidence="1">
    <location>
        <begin position="305"/>
        <end position="330"/>
    </location>
</feature>
<name>A0A150X433_9BACT</name>
<keyword evidence="1" id="KW-0812">Transmembrane</keyword>
<organism evidence="2 3">
    <name type="scientific">Roseivirga spongicola</name>
    <dbReference type="NCBI Taxonomy" id="333140"/>
    <lineage>
        <taxon>Bacteria</taxon>
        <taxon>Pseudomonadati</taxon>
        <taxon>Bacteroidota</taxon>
        <taxon>Cytophagia</taxon>
        <taxon>Cytophagales</taxon>
        <taxon>Roseivirgaceae</taxon>
        <taxon>Roseivirga</taxon>
    </lineage>
</organism>
<dbReference type="STRING" id="333140.AWW68_12325"/>